<evidence type="ECO:0000313" key="2">
    <source>
        <dbReference type="Proteomes" id="UP000324222"/>
    </source>
</evidence>
<comment type="caution">
    <text evidence="1">The sequence shown here is derived from an EMBL/GenBank/DDBJ whole genome shotgun (WGS) entry which is preliminary data.</text>
</comment>
<accession>A0A5B7IAB4</accession>
<reference evidence="1 2" key="1">
    <citation type="submission" date="2019-05" db="EMBL/GenBank/DDBJ databases">
        <title>Another draft genome of Portunus trituberculatus and its Hox gene families provides insights of decapod evolution.</title>
        <authorList>
            <person name="Jeong J.-H."/>
            <person name="Song I."/>
            <person name="Kim S."/>
            <person name="Choi T."/>
            <person name="Kim D."/>
            <person name="Ryu S."/>
            <person name="Kim W."/>
        </authorList>
    </citation>
    <scope>NUCLEOTIDE SEQUENCE [LARGE SCALE GENOMIC DNA]</scope>
    <source>
        <tissue evidence="1">Muscle</tissue>
    </source>
</reference>
<dbReference type="AlphaFoldDB" id="A0A5B7IAB4"/>
<dbReference type="Proteomes" id="UP000324222">
    <property type="component" value="Unassembled WGS sequence"/>
</dbReference>
<protein>
    <submittedName>
        <fullName evidence="1">Uncharacterized protein</fullName>
    </submittedName>
</protein>
<gene>
    <name evidence="1" type="ORF">E2C01_077021</name>
</gene>
<sequence length="73" mass="8143">MDEERVDICYKEQGRGRISVRATTVNSTSSVVWLPLTPSAPPAYPHILEAEDESNCFIHASRPLHSTTMADEK</sequence>
<organism evidence="1 2">
    <name type="scientific">Portunus trituberculatus</name>
    <name type="common">Swimming crab</name>
    <name type="synonym">Neptunus trituberculatus</name>
    <dbReference type="NCBI Taxonomy" id="210409"/>
    <lineage>
        <taxon>Eukaryota</taxon>
        <taxon>Metazoa</taxon>
        <taxon>Ecdysozoa</taxon>
        <taxon>Arthropoda</taxon>
        <taxon>Crustacea</taxon>
        <taxon>Multicrustacea</taxon>
        <taxon>Malacostraca</taxon>
        <taxon>Eumalacostraca</taxon>
        <taxon>Eucarida</taxon>
        <taxon>Decapoda</taxon>
        <taxon>Pleocyemata</taxon>
        <taxon>Brachyura</taxon>
        <taxon>Eubrachyura</taxon>
        <taxon>Portunoidea</taxon>
        <taxon>Portunidae</taxon>
        <taxon>Portuninae</taxon>
        <taxon>Portunus</taxon>
    </lineage>
</organism>
<keyword evidence="2" id="KW-1185">Reference proteome</keyword>
<dbReference type="EMBL" id="VSRR010059530">
    <property type="protein sequence ID" value="MPC82361.1"/>
    <property type="molecule type" value="Genomic_DNA"/>
</dbReference>
<proteinExistence type="predicted"/>
<name>A0A5B7IAB4_PORTR</name>
<evidence type="ECO:0000313" key="1">
    <source>
        <dbReference type="EMBL" id="MPC82361.1"/>
    </source>
</evidence>